<keyword evidence="2" id="KW-1185">Reference proteome</keyword>
<protein>
    <submittedName>
        <fullName evidence="1">Uncharacterized protein</fullName>
    </submittedName>
</protein>
<reference evidence="1 2" key="1">
    <citation type="journal article" date="2020" name="Nature">
        <title>Six reference-quality genomes reveal evolution of bat adaptations.</title>
        <authorList>
            <person name="Jebb D."/>
            <person name="Huang Z."/>
            <person name="Pippel M."/>
            <person name="Hughes G.M."/>
            <person name="Lavrichenko K."/>
            <person name="Devanna P."/>
            <person name="Winkler S."/>
            <person name="Jermiin L.S."/>
            <person name="Skirmuntt E.C."/>
            <person name="Katzourakis A."/>
            <person name="Burkitt-Gray L."/>
            <person name="Ray D.A."/>
            <person name="Sullivan K.A.M."/>
            <person name="Roscito J.G."/>
            <person name="Kirilenko B.M."/>
            <person name="Davalos L.M."/>
            <person name="Corthals A.P."/>
            <person name="Power M.L."/>
            <person name="Jones G."/>
            <person name="Ransome R.D."/>
            <person name="Dechmann D.K.N."/>
            <person name="Locatelli A.G."/>
            <person name="Puechmaille S.J."/>
            <person name="Fedrigo O."/>
            <person name="Jarvis E.D."/>
            <person name="Hiller M."/>
            <person name="Vernes S.C."/>
            <person name="Myers E.W."/>
            <person name="Teeling E.C."/>
        </authorList>
    </citation>
    <scope>NUCLEOTIDE SEQUENCE [LARGE SCALE GENOMIC DNA]</scope>
    <source>
        <strain evidence="1">MPipKuh1</strain>
        <tissue evidence="1">Flight muscle</tissue>
    </source>
</reference>
<name>A0A7J7YMT1_PIPKU</name>
<comment type="caution">
    <text evidence="1">The sequence shown here is derived from an EMBL/GenBank/DDBJ whole genome shotgun (WGS) entry which is preliminary data.</text>
</comment>
<sequence length="129" mass="13820">MQSPSTPGPVPKPSGLLLPLPSLTPVTSGWFCLLLEPSHFRHISGATRWLCPILVPKESVEASHLRVRAVGGKGLVRGALQALTPALSSRGWSCLLQVPSLQPCLWSNAPTNMLMTCSLLIMASHSLVY</sequence>
<evidence type="ECO:0000313" key="2">
    <source>
        <dbReference type="Proteomes" id="UP000558488"/>
    </source>
</evidence>
<evidence type="ECO:0000313" key="1">
    <source>
        <dbReference type="EMBL" id="KAF6363128.1"/>
    </source>
</evidence>
<dbReference type="AlphaFoldDB" id="A0A7J7YMT1"/>
<accession>A0A7J7YMT1</accession>
<gene>
    <name evidence="1" type="ORF">mPipKuh1_010125</name>
</gene>
<proteinExistence type="predicted"/>
<dbReference type="Proteomes" id="UP000558488">
    <property type="component" value="Unassembled WGS sequence"/>
</dbReference>
<organism evidence="1 2">
    <name type="scientific">Pipistrellus kuhlii</name>
    <name type="common">Kuhl's pipistrelle</name>
    <dbReference type="NCBI Taxonomy" id="59472"/>
    <lineage>
        <taxon>Eukaryota</taxon>
        <taxon>Metazoa</taxon>
        <taxon>Chordata</taxon>
        <taxon>Craniata</taxon>
        <taxon>Vertebrata</taxon>
        <taxon>Euteleostomi</taxon>
        <taxon>Mammalia</taxon>
        <taxon>Eutheria</taxon>
        <taxon>Laurasiatheria</taxon>
        <taxon>Chiroptera</taxon>
        <taxon>Yangochiroptera</taxon>
        <taxon>Vespertilionidae</taxon>
        <taxon>Pipistrellus</taxon>
    </lineage>
</organism>
<dbReference type="EMBL" id="JACAGB010000005">
    <property type="protein sequence ID" value="KAF6363128.1"/>
    <property type="molecule type" value="Genomic_DNA"/>
</dbReference>